<dbReference type="Gene3D" id="1.10.510.10">
    <property type="entry name" value="Transferase(Phosphotransferase) domain 1"/>
    <property type="match status" value="1"/>
</dbReference>
<accession>A0A811LNY0</accession>
<sequence>MSLEVVVDDALPSSSAPSPSTSSQTAVDQPAPANRKRRFVGAALSRINFTSSLSSSQSGSTNSINSLGLASASSEDEGAEESNDKRIRLSSSSSVGSQESQSRSISVSPSPETCYDIDLECSQGSQRSNPFIKDSYIADGEYELIGDGKECQAVHLTTNTIHHCRVLNDEEYKAFTVILNRLEMADQKLSFHDAAELRRMLMPEGTRIISANRLHYVISANHAGNLQTYFTMQKAEQKLSEQQSRSIFSQMVHMVHKAHQIGIYFRDFMLKKIVFTDKDSCSIRFMFSINDLQILPDLSSDEVQLRKGCPAYTAPEMLPAPNSKHHTYHAGAANVWSLGVLLYTLVTGRAPFMAKCPRDLFRLIKQAKVIFASTDIVSWTCKLLLYSLLKSVPSDRPATGDILSSQWVRENGEGNFVSYGLQLRLSAFESQLPSGTVDVMRMGTSSRDSAYRSRVGFRSQVQNLFKKHAVSEVGRVEDQMQLRAVPEQMVPDLEAETVPDAMGLYVVP</sequence>
<dbReference type="PANTHER" id="PTHR22961">
    <property type="entry name" value="SER/THR PROTEIN KINASE-TRB"/>
    <property type="match status" value="1"/>
</dbReference>
<dbReference type="OrthoDB" id="410920at2759"/>
<dbReference type="GO" id="GO:0031434">
    <property type="term" value="F:mitogen-activated protein kinase kinase binding"/>
    <property type="evidence" value="ECO:0007669"/>
    <property type="project" value="TreeGrafter"/>
</dbReference>
<evidence type="ECO:0000256" key="1">
    <source>
        <dbReference type="SAM" id="MobiDB-lite"/>
    </source>
</evidence>
<dbReference type="EMBL" id="CAJFCW020000006">
    <property type="protein sequence ID" value="CAG9127396.1"/>
    <property type="molecule type" value="Genomic_DNA"/>
</dbReference>
<keyword evidence="4" id="KW-1185">Reference proteome</keyword>
<dbReference type="InterPro" id="IPR000719">
    <property type="entry name" value="Prot_kinase_dom"/>
</dbReference>
<proteinExistence type="predicted"/>
<dbReference type="InterPro" id="IPR011009">
    <property type="entry name" value="Kinase-like_dom_sf"/>
</dbReference>
<dbReference type="Proteomes" id="UP000614601">
    <property type="component" value="Unassembled WGS sequence"/>
</dbReference>
<dbReference type="SUPFAM" id="SSF56112">
    <property type="entry name" value="Protein kinase-like (PK-like)"/>
    <property type="match status" value="1"/>
</dbReference>
<feature type="domain" description="Protein kinase" evidence="2">
    <location>
        <begin position="131"/>
        <end position="408"/>
    </location>
</feature>
<reference evidence="3" key="1">
    <citation type="submission" date="2020-09" db="EMBL/GenBank/DDBJ databases">
        <authorList>
            <person name="Kikuchi T."/>
        </authorList>
    </citation>
    <scope>NUCLEOTIDE SEQUENCE</scope>
    <source>
        <strain evidence="3">SH1</strain>
    </source>
</reference>
<organism evidence="3 4">
    <name type="scientific">Bursaphelenchus okinawaensis</name>
    <dbReference type="NCBI Taxonomy" id="465554"/>
    <lineage>
        <taxon>Eukaryota</taxon>
        <taxon>Metazoa</taxon>
        <taxon>Ecdysozoa</taxon>
        <taxon>Nematoda</taxon>
        <taxon>Chromadorea</taxon>
        <taxon>Rhabditida</taxon>
        <taxon>Tylenchina</taxon>
        <taxon>Tylenchomorpha</taxon>
        <taxon>Aphelenchoidea</taxon>
        <taxon>Aphelenchoididae</taxon>
        <taxon>Bursaphelenchus</taxon>
    </lineage>
</organism>
<dbReference type="PROSITE" id="PS50011">
    <property type="entry name" value="PROTEIN_KINASE_DOM"/>
    <property type="match status" value="1"/>
</dbReference>
<gene>
    <name evidence="3" type="ORF">BOKJ2_LOCUS13920</name>
</gene>
<evidence type="ECO:0000313" key="4">
    <source>
        <dbReference type="Proteomes" id="UP000614601"/>
    </source>
</evidence>
<dbReference type="GO" id="GO:0005634">
    <property type="term" value="C:nucleus"/>
    <property type="evidence" value="ECO:0007669"/>
    <property type="project" value="TreeGrafter"/>
</dbReference>
<dbReference type="Proteomes" id="UP000783686">
    <property type="component" value="Unassembled WGS sequence"/>
</dbReference>
<feature type="compositionally biased region" description="Low complexity" evidence="1">
    <location>
        <begin position="12"/>
        <end position="23"/>
    </location>
</feature>
<dbReference type="GO" id="GO:0005524">
    <property type="term" value="F:ATP binding"/>
    <property type="evidence" value="ECO:0007669"/>
    <property type="project" value="InterPro"/>
</dbReference>
<protein>
    <recommendedName>
        <fullName evidence="2">Protein kinase domain-containing protein</fullName>
    </recommendedName>
</protein>
<dbReference type="GO" id="GO:0004672">
    <property type="term" value="F:protein kinase activity"/>
    <property type="evidence" value="ECO:0007669"/>
    <property type="project" value="InterPro"/>
</dbReference>
<dbReference type="AlphaFoldDB" id="A0A811LNY0"/>
<feature type="compositionally biased region" description="Low complexity" evidence="1">
    <location>
        <begin position="89"/>
        <end position="112"/>
    </location>
</feature>
<feature type="region of interest" description="Disordered" evidence="1">
    <location>
        <begin position="51"/>
        <end position="112"/>
    </location>
</feature>
<feature type="region of interest" description="Disordered" evidence="1">
    <location>
        <begin position="1"/>
        <end position="38"/>
    </location>
</feature>
<dbReference type="SMART" id="SM00220">
    <property type="entry name" value="S_TKc"/>
    <property type="match status" value="1"/>
</dbReference>
<evidence type="ECO:0000259" key="2">
    <source>
        <dbReference type="PROSITE" id="PS50011"/>
    </source>
</evidence>
<dbReference type="Pfam" id="PF00069">
    <property type="entry name" value="Pkinase"/>
    <property type="match status" value="1"/>
</dbReference>
<feature type="compositionally biased region" description="Low complexity" evidence="1">
    <location>
        <begin position="51"/>
        <end position="73"/>
    </location>
</feature>
<evidence type="ECO:0000313" key="3">
    <source>
        <dbReference type="EMBL" id="CAD5230007.1"/>
    </source>
</evidence>
<dbReference type="GO" id="GO:0032436">
    <property type="term" value="P:positive regulation of proteasomal ubiquitin-dependent protein catabolic process"/>
    <property type="evidence" value="ECO:0007669"/>
    <property type="project" value="TreeGrafter"/>
</dbReference>
<name>A0A811LNY0_9BILA</name>
<comment type="caution">
    <text evidence="3">The sequence shown here is derived from an EMBL/GenBank/DDBJ whole genome shotgun (WGS) entry which is preliminary data.</text>
</comment>
<dbReference type="InterPro" id="IPR024104">
    <property type="entry name" value="Tribbles/Ser_Thr_kinase_40"/>
</dbReference>
<dbReference type="EMBL" id="CAJFDH010000006">
    <property type="protein sequence ID" value="CAD5230007.1"/>
    <property type="molecule type" value="Genomic_DNA"/>
</dbReference>
<dbReference type="PANTHER" id="PTHR22961:SF13">
    <property type="entry name" value="TRIBBLES"/>
    <property type="match status" value="1"/>
</dbReference>